<evidence type="ECO:0000313" key="2">
    <source>
        <dbReference type="EMBL" id="RZU52755.1"/>
    </source>
</evidence>
<keyword evidence="1" id="KW-0472">Membrane</keyword>
<comment type="caution">
    <text evidence="2">The sequence shown here is derived from an EMBL/GenBank/DDBJ whole genome shotgun (WGS) entry which is preliminary data.</text>
</comment>
<dbReference type="EMBL" id="SHKY01000001">
    <property type="protein sequence ID" value="RZU52755.1"/>
    <property type="molecule type" value="Genomic_DNA"/>
</dbReference>
<sequence>MQRFRSRLSAPLWVLTYTGAYVCLLGVVSTIDFFRHSSDPSWGNAVMDFLVSAFFLLPLSILPVAGALCVLWVLRHLRWWQFRLAAVPICCLPSVLTLDDWKVTLPVQIILGLIVMQPYSTADEDPGF</sequence>
<evidence type="ECO:0000313" key="3">
    <source>
        <dbReference type="Proteomes" id="UP000292564"/>
    </source>
</evidence>
<keyword evidence="3" id="KW-1185">Reference proteome</keyword>
<dbReference type="AlphaFoldDB" id="A0A4Q7ZQL8"/>
<accession>A0A4Q7ZQL8</accession>
<name>A0A4Q7ZQL8_9ACTN</name>
<protein>
    <submittedName>
        <fullName evidence="2">Uncharacterized protein</fullName>
    </submittedName>
</protein>
<dbReference type="Proteomes" id="UP000292564">
    <property type="component" value="Unassembled WGS sequence"/>
</dbReference>
<keyword evidence="1" id="KW-1133">Transmembrane helix</keyword>
<feature type="transmembrane region" description="Helical" evidence="1">
    <location>
        <begin position="12"/>
        <end position="31"/>
    </location>
</feature>
<feature type="transmembrane region" description="Helical" evidence="1">
    <location>
        <begin position="51"/>
        <end position="74"/>
    </location>
</feature>
<proteinExistence type="predicted"/>
<gene>
    <name evidence="2" type="ORF">EV385_4638</name>
</gene>
<keyword evidence="1" id="KW-0812">Transmembrane</keyword>
<evidence type="ECO:0000256" key="1">
    <source>
        <dbReference type="SAM" id="Phobius"/>
    </source>
</evidence>
<organism evidence="2 3">
    <name type="scientific">Krasilnikovia cinnamomea</name>
    <dbReference type="NCBI Taxonomy" id="349313"/>
    <lineage>
        <taxon>Bacteria</taxon>
        <taxon>Bacillati</taxon>
        <taxon>Actinomycetota</taxon>
        <taxon>Actinomycetes</taxon>
        <taxon>Micromonosporales</taxon>
        <taxon>Micromonosporaceae</taxon>
        <taxon>Krasilnikovia</taxon>
    </lineage>
</organism>
<reference evidence="2 3" key="1">
    <citation type="submission" date="2019-02" db="EMBL/GenBank/DDBJ databases">
        <title>Sequencing the genomes of 1000 actinobacteria strains.</title>
        <authorList>
            <person name="Klenk H.-P."/>
        </authorList>
    </citation>
    <scope>NUCLEOTIDE SEQUENCE [LARGE SCALE GENOMIC DNA]</scope>
    <source>
        <strain evidence="2 3">DSM 45162</strain>
    </source>
</reference>